<dbReference type="InterPro" id="IPR050792">
    <property type="entry name" value="ADP-ribosylglycohydrolase"/>
</dbReference>
<dbReference type="RefSeq" id="WP_102992304.1">
    <property type="nucleotide sequence ID" value="NZ_FXTU01000003.1"/>
</dbReference>
<feature type="binding site" evidence="3">
    <location>
        <position position="304"/>
    </location>
    <ligand>
        <name>Mg(2+)</name>
        <dbReference type="ChEBI" id="CHEBI:18420"/>
        <label>2</label>
    </ligand>
</feature>
<feature type="binding site" evidence="3">
    <location>
        <position position="301"/>
    </location>
    <ligand>
        <name>Mg(2+)</name>
        <dbReference type="ChEBI" id="CHEBI:18420"/>
        <label>1</label>
    </ligand>
</feature>
<dbReference type="Pfam" id="PF03747">
    <property type="entry name" value="ADP_ribosyl_GH"/>
    <property type="match status" value="1"/>
</dbReference>
<evidence type="ECO:0000313" key="4">
    <source>
        <dbReference type="EMBL" id="SMP20197.1"/>
    </source>
</evidence>
<keyword evidence="3" id="KW-0479">Metal-binding</keyword>
<comment type="cofactor">
    <cofactor evidence="3">
        <name>Mg(2+)</name>
        <dbReference type="ChEBI" id="CHEBI:18420"/>
    </cofactor>
    <text evidence="3">Binds 2 magnesium ions per subunit.</text>
</comment>
<protein>
    <submittedName>
        <fullName evidence="4">ADP-ribosylglycohydrolase</fullName>
    </submittedName>
</protein>
<dbReference type="InterPro" id="IPR036705">
    <property type="entry name" value="Ribosyl_crysJ1_sf"/>
</dbReference>
<dbReference type="PANTHER" id="PTHR16222:SF24">
    <property type="entry name" value="ADP-RIBOSYLHYDROLASE ARH3"/>
    <property type="match status" value="1"/>
</dbReference>
<sequence>MENKKRGVMLGLAWGDVLGCPVEGWRKREIEEVYGEYRELPAAYPVDKIAEKKRRRLRPLGLHSDDTQQAMALVQTCLAEGGWNRDAWKSILVQGMKQGAWRGVGRFFTEALHRMRKGEMVEHAGSPSAGMGAAMRIGPLGALYCQPEQADHLWQVALESSLATHRDARAAGFAALLAHAIALLLQGRSGRETLAALPELARQGEERLQEMSKQGWRMDEVNSSAIREAMVQACTWIDLPVEAMRRRLSDWARPQLKEGFTRAHPNQGFVLLGGLHALLMACRDDLEPTEVLLSIIREGFDTDTVAAIAGAVLGARFGDAWIPKEKFYDQTRIEAYADALVTQVRPETPASFLKQEAELTDIEKAFSCRK</sequence>
<feature type="binding site" evidence="3">
    <location>
        <position position="64"/>
    </location>
    <ligand>
        <name>Mg(2+)</name>
        <dbReference type="ChEBI" id="CHEBI:18420"/>
        <label>1</label>
    </ligand>
</feature>
<dbReference type="GO" id="GO:0046872">
    <property type="term" value="F:metal ion binding"/>
    <property type="evidence" value="ECO:0007669"/>
    <property type="project" value="UniProtKB-KW"/>
</dbReference>
<evidence type="ECO:0000313" key="5">
    <source>
        <dbReference type="Proteomes" id="UP001157946"/>
    </source>
</evidence>
<keyword evidence="5" id="KW-1185">Reference proteome</keyword>
<feature type="binding site" evidence="3">
    <location>
        <position position="66"/>
    </location>
    <ligand>
        <name>Mg(2+)</name>
        <dbReference type="ChEBI" id="CHEBI:18420"/>
        <label>1</label>
    </ligand>
</feature>
<gene>
    <name evidence="4" type="ORF">SAMN06265361_103363</name>
</gene>
<keyword evidence="2" id="KW-0378">Hydrolase</keyword>
<dbReference type="InterPro" id="IPR005502">
    <property type="entry name" value="Ribosyl_crysJ1"/>
</dbReference>
<keyword evidence="3" id="KW-0460">Magnesium</keyword>
<feature type="binding site" evidence="3">
    <location>
        <position position="303"/>
    </location>
    <ligand>
        <name>Mg(2+)</name>
        <dbReference type="ChEBI" id="CHEBI:18420"/>
        <label>1</label>
    </ligand>
</feature>
<dbReference type="SUPFAM" id="SSF101478">
    <property type="entry name" value="ADP-ribosylglycohydrolase"/>
    <property type="match status" value="1"/>
</dbReference>
<evidence type="ECO:0000256" key="2">
    <source>
        <dbReference type="ARBA" id="ARBA00022801"/>
    </source>
</evidence>
<dbReference type="Gene3D" id="1.10.4080.10">
    <property type="entry name" value="ADP-ribosylation/Crystallin J1"/>
    <property type="match status" value="1"/>
</dbReference>
<comment type="similarity">
    <text evidence="1">Belongs to the ADP-ribosylglycohydrolase family.</text>
</comment>
<dbReference type="GO" id="GO:0016787">
    <property type="term" value="F:hydrolase activity"/>
    <property type="evidence" value="ECO:0007669"/>
    <property type="project" value="UniProtKB-KW"/>
</dbReference>
<dbReference type="Proteomes" id="UP001157946">
    <property type="component" value="Unassembled WGS sequence"/>
</dbReference>
<comment type="caution">
    <text evidence="4">The sequence shown here is derived from an EMBL/GenBank/DDBJ whole genome shotgun (WGS) entry which is preliminary data.</text>
</comment>
<accession>A0AA45WP30</accession>
<dbReference type="EMBL" id="FXTU01000003">
    <property type="protein sequence ID" value="SMP20197.1"/>
    <property type="molecule type" value="Genomic_DNA"/>
</dbReference>
<feature type="binding site" evidence="3">
    <location>
        <position position="65"/>
    </location>
    <ligand>
        <name>Mg(2+)</name>
        <dbReference type="ChEBI" id="CHEBI:18420"/>
        <label>1</label>
    </ligand>
</feature>
<proteinExistence type="inferred from homology"/>
<dbReference type="AlphaFoldDB" id="A0AA45WP30"/>
<name>A0AA45WP30_9BACL</name>
<dbReference type="PANTHER" id="PTHR16222">
    <property type="entry name" value="ADP-RIBOSYLGLYCOHYDROLASE"/>
    <property type="match status" value="1"/>
</dbReference>
<organism evidence="4 5">
    <name type="scientific">Laceyella tengchongensis</name>
    <dbReference type="NCBI Taxonomy" id="574699"/>
    <lineage>
        <taxon>Bacteria</taxon>
        <taxon>Bacillati</taxon>
        <taxon>Bacillota</taxon>
        <taxon>Bacilli</taxon>
        <taxon>Bacillales</taxon>
        <taxon>Thermoactinomycetaceae</taxon>
        <taxon>Laceyella</taxon>
    </lineage>
</organism>
<evidence type="ECO:0000256" key="1">
    <source>
        <dbReference type="ARBA" id="ARBA00010702"/>
    </source>
</evidence>
<reference evidence="4" key="1">
    <citation type="submission" date="2017-05" db="EMBL/GenBank/DDBJ databases">
        <authorList>
            <person name="Varghese N."/>
            <person name="Submissions S."/>
        </authorList>
    </citation>
    <scope>NUCLEOTIDE SEQUENCE</scope>
    <source>
        <strain evidence="4">DSM 45262</strain>
    </source>
</reference>
<evidence type="ECO:0000256" key="3">
    <source>
        <dbReference type="PIRSR" id="PIRSR605502-1"/>
    </source>
</evidence>